<gene>
    <name evidence="2" type="ORF">FJSC11DRAFT_2158</name>
</gene>
<dbReference type="GO" id="GO:1990281">
    <property type="term" value="C:efflux pump complex"/>
    <property type="evidence" value="ECO:0007669"/>
    <property type="project" value="TreeGrafter"/>
</dbReference>
<dbReference type="GO" id="GO:0015562">
    <property type="term" value="F:efflux transmembrane transporter activity"/>
    <property type="evidence" value="ECO:0007669"/>
    <property type="project" value="TreeGrafter"/>
</dbReference>
<sequence>MAIAILDDSDQQLAIAQAQAQLAQQRSNLARGDRFDIFLELPEELTGQVTPGMAIELTARALPQWKQRATITAVVPSADSASRRQRVRVQINNPPPGLLPGMAIAGNLNMPTNRSSFVVSRDAFISCINFSYAKE</sequence>
<comment type="caution">
    <text evidence="2">The sequence shown here is derived from an EMBL/GenBank/DDBJ whole genome shotgun (WGS) entry which is preliminary data.</text>
</comment>
<dbReference type="Proteomes" id="UP000004344">
    <property type="component" value="Unassembled WGS sequence"/>
</dbReference>
<dbReference type="Gene3D" id="2.40.30.170">
    <property type="match status" value="1"/>
</dbReference>
<organism evidence="2 3">
    <name type="scientific">Fischerella thermalis JSC-11</name>
    <dbReference type="NCBI Taxonomy" id="741277"/>
    <lineage>
        <taxon>Bacteria</taxon>
        <taxon>Bacillati</taxon>
        <taxon>Cyanobacteriota</taxon>
        <taxon>Cyanophyceae</taxon>
        <taxon>Nostocales</taxon>
        <taxon>Hapalosiphonaceae</taxon>
        <taxon>Fischerella</taxon>
    </lineage>
</organism>
<accession>G6FTG1</accession>
<reference evidence="2 3" key="1">
    <citation type="submission" date="2011-09" db="EMBL/GenBank/DDBJ databases">
        <title>The draft genome of Fischerella sp. JSC-11.</title>
        <authorList>
            <consortium name="US DOE Joint Genome Institute (JGI-PGF)"/>
            <person name="Lucas S."/>
            <person name="Han J."/>
            <person name="Lapidus A."/>
            <person name="Cheng J.-F."/>
            <person name="Goodwin L."/>
            <person name="Pitluck S."/>
            <person name="Peters L."/>
            <person name="Land M.L."/>
            <person name="Hauser L."/>
            <person name="Sarkisova S."/>
            <person name="Bryant D.A."/>
            <person name="Brown I."/>
            <person name="Woyke T.J."/>
        </authorList>
    </citation>
    <scope>NUCLEOTIDE SEQUENCE [LARGE SCALE GENOMIC DNA]</scope>
    <source>
        <strain evidence="2 3">JSC-11</strain>
    </source>
</reference>
<feature type="domain" description="CusB-like beta-barrel" evidence="1">
    <location>
        <begin position="39"/>
        <end position="109"/>
    </location>
</feature>
<dbReference type="InterPro" id="IPR058792">
    <property type="entry name" value="Beta-barrel_RND_2"/>
</dbReference>
<dbReference type="AlphaFoldDB" id="G6FTG1"/>
<keyword evidence="3" id="KW-1185">Reference proteome</keyword>
<evidence type="ECO:0000313" key="3">
    <source>
        <dbReference type="Proteomes" id="UP000004344"/>
    </source>
</evidence>
<dbReference type="EMBL" id="AGIZ01000006">
    <property type="protein sequence ID" value="EHC13894.1"/>
    <property type="molecule type" value="Genomic_DNA"/>
</dbReference>
<proteinExistence type="predicted"/>
<protein>
    <recommendedName>
        <fullName evidence="1">CusB-like beta-barrel domain-containing protein</fullName>
    </recommendedName>
</protein>
<evidence type="ECO:0000259" key="1">
    <source>
        <dbReference type="Pfam" id="PF25954"/>
    </source>
</evidence>
<dbReference type="Pfam" id="PF25954">
    <property type="entry name" value="Beta-barrel_RND_2"/>
    <property type="match status" value="1"/>
</dbReference>
<dbReference type="PANTHER" id="PTHR30469">
    <property type="entry name" value="MULTIDRUG RESISTANCE PROTEIN MDTA"/>
    <property type="match status" value="1"/>
</dbReference>
<dbReference type="PANTHER" id="PTHR30469:SF15">
    <property type="entry name" value="HLYD FAMILY OF SECRETION PROTEINS"/>
    <property type="match status" value="1"/>
</dbReference>
<evidence type="ECO:0000313" key="2">
    <source>
        <dbReference type="EMBL" id="EHC13894.1"/>
    </source>
</evidence>
<name>G6FTG1_9CYAN</name>